<sequence length="157" mass="17454">MQDALLKNMAHMTYGIYVLTTRAGETINGMIASWVSQVSFDPPLFMVAVHPNRYSHELLVKSGHFALHIIDKRQRDLLARFKGPVAREKFDAIAWSDGTTGCPILTDCIGCLECRITQHLAPGNHTLFVGEVVNAIFNAEQTPLCTLDYDGCYLGKK</sequence>
<keyword evidence="2" id="KW-0560">Oxidoreductase</keyword>
<dbReference type="RefSeq" id="WP_155313144.1">
    <property type="nucleotide sequence ID" value="NZ_AP021876.1"/>
</dbReference>
<accession>A0A5K7ZR24</accession>
<dbReference type="PANTHER" id="PTHR30466">
    <property type="entry name" value="FLAVIN REDUCTASE"/>
    <property type="match status" value="1"/>
</dbReference>
<proteinExistence type="inferred from homology"/>
<organism evidence="4 5">
    <name type="scientific">Desulfosarcina ovata subsp. sediminis</name>
    <dbReference type="NCBI Taxonomy" id="885957"/>
    <lineage>
        <taxon>Bacteria</taxon>
        <taxon>Pseudomonadati</taxon>
        <taxon>Thermodesulfobacteriota</taxon>
        <taxon>Desulfobacteria</taxon>
        <taxon>Desulfobacterales</taxon>
        <taxon>Desulfosarcinaceae</taxon>
        <taxon>Desulfosarcina</taxon>
    </lineage>
</organism>
<dbReference type="GO" id="GO:0010181">
    <property type="term" value="F:FMN binding"/>
    <property type="evidence" value="ECO:0007669"/>
    <property type="project" value="InterPro"/>
</dbReference>
<dbReference type="AlphaFoldDB" id="A0A5K7ZR24"/>
<dbReference type="PANTHER" id="PTHR30466:SF11">
    <property type="entry name" value="FLAVIN-DEPENDENT MONOOXYGENASE, REDUCTASE SUBUNIT HSAB"/>
    <property type="match status" value="1"/>
</dbReference>
<comment type="similarity">
    <text evidence="1">Belongs to the non-flavoprotein flavin reductase family.</text>
</comment>
<dbReference type="InterPro" id="IPR012349">
    <property type="entry name" value="Split_barrel_FMN-bd"/>
</dbReference>
<evidence type="ECO:0000259" key="3">
    <source>
        <dbReference type="SMART" id="SM00903"/>
    </source>
</evidence>
<dbReference type="InterPro" id="IPR050268">
    <property type="entry name" value="NADH-dep_flavin_reductase"/>
</dbReference>
<dbReference type="Pfam" id="PF01613">
    <property type="entry name" value="Flavin_Reduct"/>
    <property type="match status" value="1"/>
</dbReference>
<dbReference type="KEGG" id="dov:DSCO28_32060"/>
<dbReference type="Gene3D" id="2.30.110.10">
    <property type="entry name" value="Electron Transport, Fmn-binding Protein, Chain A"/>
    <property type="match status" value="1"/>
</dbReference>
<evidence type="ECO:0000256" key="2">
    <source>
        <dbReference type="ARBA" id="ARBA00023002"/>
    </source>
</evidence>
<evidence type="ECO:0000256" key="1">
    <source>
        <dbReference type="ARBA" id="ARBA00008898"/>
    </source>
</evidence>
<feature type="domain" description="Flavin reductase like" evidence="3">
    <location>
        <begin position="9"/>
        <end position="153"/>
    </location>
</feature>
<evidence type="ECO:0000313" key="5">
    <source>
        <dbReference type="Proteomes" id="UP000425960"/>
    </source>
</evidence>
<protein>
    <submittedName>
        <fullName evidence="4">Flavin reductase</fullName>
    </submittedName>
</protein>
<gene>
    <name evidence="4" type="ORF">DSCO28_32060</name>
</gene>
<name>A0A5K7ZR24_9BACT</name>
<dbReference type="Proteomes" id="UP000425960">
    <property type="component" value="Chromosome"/>
</dbReference>
<dbReference type="InterPro" id="IPR002563">
    <property type="entry name" value="Flavin_Rdtase-like_dom"/>
</dbReference>
<evidence type="ECO:0000313" key="4">
    <source>
        <dbReference type="EMBL" id="BBO82640.1"/>
    </source>
</evidence>
<dbReference type="EMBL" id="AP021876">
    <property type="protein sequence ID" value="BBO82640.1"/>
    <property type="molecule type" value="Genomic_DNA"/>
</dbReference>
<reference evidence="4 5" key="1">
    <citation type="submission" date="2019-11" db="EMBL/GenBank/DDBJ databases">
        <title>Comparative genomics of hydrocarbon-degrading Desulfosarcina strains.</title>
        <authorList>
            <person name="Watanabe M."/>
            <person name="Kojima H."/>
            <person name="Fukui M."/>
        </authorList>
    </citation>
    <scope>NUCLEOTIDE SEQUENCE [LARGE SCALE GENOMIC DNA]</scope>
    <source>
        <strain evidence="4 5">28bB2T</strain>
    </source>
</reference>
<dbReference type="SMART" id="SM00903">
    <property type="entry name" value="Flavin_Reduct"/>
    <property type="match status" value="1"/>
</dbReference>
<dbReference type="GO" id="GO:0042602">
    <property type="term" value="F:riboflavin reductase (NADPH) activity"/>
    <property type="evidence" value="ECO:0007669"/>
    <property type="project" value="TreeGrafter"/>
</dbReference>
<dbReference type="SUPFAM" id="SSF50475">
    <property type="entry name" value="FMN-binding split barrel"/>
    <property type="match status" value="1"/>
</dbReference>